<dbReference type="PANTHER" id="PTHR24291:SF50">
    <property type="entry name" value="BIFUNCTIONAL ALBAFLAVENONE MONOOXYGENASE_TERPENE SYNTHASE"/>
    <property type="match status" value="1"/>
</dbReference>
<dbReference type="GO" id="GO:0005506">
    <property type="term" value="F:iron ion binding"/>
    <property type="evidence" value="ECO:0007669"/>
    <property type="project" value="InterPro"/>
</dbReference>
<evidence type="ECO:0000256" key="4">
    <source>
        <dbReference type="ARBA" id="ARBA00023002"/>
    </source>
</evidence>
<dbReference type="OrthoDB" id="1470350at2759"/>
<evidence type="ECO:0000256" key="2">
    <source>
        <dbReference type="ARBA" id="ARBA00022617"/>
    </source>
</evidence>
<keyword evidence="4 8" id="KW-0560">Oxidoreductase</keyword>
<evidence type="ECO:0000256" key="8">
    <source>
        <dbReference type="RuleBase" id="RU000461"/>
    </source>
</evidence>
<keyword evidence="6 8" id="KW-0503">Monooxygenase</keyword>
<dbReference type="PANTHER" id="PTHR24291">
    <property type="entry name" value="CYTOCHROME P450 FAMILY 4"/>
    <property type="match status" value="1"/>
</dbReference>
<dbReference type="InterPro" id="IPR002401">
    <property type="entry name" value="Cyt_P450_E_grp-I"/>
</dbReference>
<protein>
    <submittedName>
        <fullName evidence="9">Cytochrome P450</fullName>
    </submittedName>
</protein>
<dbReference type="SUPFAM" id="SSF48264">
    <property type="entry name" value="Cytochrome P450"/>
    <property type="match status" value="1"/>
</dbReference>
<dbReference type="AlphaFoldDB" id="X6NSN3"/>
<keyword evidence="3 7" id="KW-0479">Metal-binding</keyword>
<dbReference type="PROSITE" id="PS00086">
    <property type="entry name" value="CYTOCHROME_P450"/>
    <property type="match status" value="1"/>
</dbReference>
<evidence type="ECO:0000256" key="3">
    <source>
        <dbReference type="ARBA" id="ARBA00022723"/>
    </source>
</evidence>
<dbReference type="OMA" id="TCLMSIY"/>
<comment type="caution">
    <text evidence="9">The sequence shown here is derived from an EMBL/GenBank/DDBJ whole genome shotgun (WGS) entry which is preliminary data.</text>
</comment>
<accession>X6NSN3</accession>
<keyword evidence="10" id="KW-1185">Reference proteome</keyword>
<dbReference type="PRINTS" id="PR00463">
    <property type="entry name" value="EP450I"/>
</dbReference>
<dbReference type="GO" id="GO:0016705">
    <property type="term" value="F:oxidoreductase activity, acting on paired donors, with incorporation or reduction of molecular oxygen"/>
    <property type="evidence" value="ECO:0007669"/>
    <property type="project" value="InterPro"/>
</dbReference>
<dbReference type="Proteomes" id="UP000023152">
    <property type="component" value="Unassembled WGS sequence"/>
</dbReference>
<dbReference type="InterPro" id="IPR050196">
    <property type="entry name" value="Cytochrome_P450_Monoox"/>
</dbReference>
<dbReference type="GO" id="GO:0004497">
    <property type="term" value="F:monooxygenase activity"/>
    <property type="evidence" value="ECO:0007669"/>
    <property type="project" value="UniProtKB-KW"/>
</dbReference>
<evidence type="ECO:0000256" key="7">
    <source>
        <dbReference type="PIRSR" id="PIRSR602401-1"/>
    </source>
</evidence>
<comment type="similarity">
    <text evidence="1 8">Belongs to the cytochrome P450 family.</text>
</comment>
<name>X6NSN3_RETFI</name>
<reference evidence="9 10" key="1">
    <citation type="journal article" date="2013" name="Curr. Biol.">
        <title>The Genome of the Foraminiferan Reticulomyxa filosa.</title>
        <authorList>
            <person name="Glockner G."/>
            <person name="Hulsmann N."/>
            <person name="Schleicher M."/>
            <person name="Noegel A.A."/>
            <person name="Eichinger L."/>
            <person name="Gallinger C."/>
            <person name="Pawlowski J."/>
            <person name="Sierra R."/>
            <person name="Euteneuer U."/>
            <person name="Pillet L."/>
            <person name="Moustafa A."/>
            <person name="Platzer M."/>
            <person name="Groth M."/>
            <person name="Szafranski K."/>
            <person name="Schliwa M."/>
        </authorList>
    </citation>
    <scope>NUCLEOTIDE SEQUENCE [LARGE SCALE GENOMIC DNA]</scope>
</reference>
<organism evidence="9 10">
    <name type="scientific">Reticulomyxa filosa</name>
    <dbReference type="NCBI Taxonomy" id="46433"/>
    <lineage>
        <taxon>Eukaryota</taxon>
        <taxon>Sar</taxon>
        <taxon>Rhizaria</taxon>
        <taxon>Retaria</taxon>
        <taxon>Foraminifera</taxon>
        <taxon>Monothalamids</taxon>
        <taxon>Reticulomyxidae</taxon>
        <taxon>Reticulomyxa</taxon>
    </lineage>
</organism>
<feature type="binding site" description="axial binding residue" evidence="7">
    <location>
        <position position="159"/>
    </location>
    <ligand>
        <name>heme</name>
        <dbReference type="ChEBI" id="CHEBI:30413"/>
    </ligand>
    <ligandPart>
        <name>Fe</name>
        <dbReference type="ChEBI" id="CHEBI:18248"/>
    </ligandPart>
</feature>
<gene>
    <name evidence="9" type="ORF">RFI_08194</name>
</gene>
<comment type="cofactor">
    <cofactor evidence="7">
        <name>heme</name>
        <dbReference type="ChEBI" id="CHEBI:30413"/>
    </cofactor>
</comment>
<evidence type="ECO:0000256" key="6">
    <source>
        <dbReference type="ARBA" id="ARBA00023033"/>
    </source>
</evidence>
<evidence type="ECO:0000313" key="9">
    <source>
        <dbReference type="EMBL" id="ETO28933.1"/>
    </source>
</evidence>
<evidence type="ECO:0000256" key="5">
    <source>
        <dbReference type="ARBA" id="ARBA00023004"/>
    </source>
</evidence>
<dbReference type="Pfam" id="PF00067">
    <property type="entry name" value="p450"/>
    <property type="match status" value="1"/>
</dbReference>
<evidence type="ECO:0000313" key="10">
    <source>
        <dbReference type="Proteomes" id="UP000023152"/>
    </source>
</evidence>
<sequence length="265" mass="30802">MEEASEHSLNILQAGTDTTSSTMCFAMYYLAKYPDIQAKVREEMLSTSSDVALADSNEHNFSYGQSSEVQYTTAFLKEVLRLYPAAPFFSRRAIEDDSWNGYPLPKGSIVWINPYQLGRNKKVWGDNVLEFSPERFTSKRRGSEKPYAWVPFGSGARQCIGFRLSMLEMKIVLSHLLKHFQITFEKENQVPEMKEVFEFFLTTQDPVVVFNAINQKIAHDSFFFFTKKSCGERRGEGGREDRKIFYENFEITILPKTWLYTWLFL</sequence>
<dbReference type="EMBL" id="ASPP01006375">
    <property type="protein sequence ID" value="ETO28933.1"/>
    <property type="molecule type" value="Genomic_DNA"/>
</dbReference>
<dbReference type="InterPro" id="IPR036396">
    <property type="entry name" value="Cyt_P450_sf"/>
</dbReference>
<proteinExistence type="inferred from homology"/>
<keyword evidence="5 7" id="KW-0408">Iron</keyword>
<dbReference type="PRINTS" id="PR00385">
    <property type="entry name" value="P450"/>
</dbReference>
<evidence type="ECO:0000256" key="1">
    <source>
        <dbReference type="ARBA" id="ARBA00010617"/>
    </source>
</evidence>
<dbReference type="InterPro" id="IPR001128">
    <property type="entry name" value="Cyt_P450"/>
</dbReference>
<dbReference type="InterPro" id="IPR017972">
    <property type="entry name" value="Cyt_P450_CS"/>
</dbReference>
<dbReference type="GO" id="GO:0020037">
    <property type="term" value="F:heme binding"/>
    <property type="evidence" value="ECO:0007669"/>
    <property type="project" value="InterPro"/>
</dbReference>
<keyword evidence="2 7" id="KW-0349">Heme</keyword>
<dbReference type="Gene3D" id="1.10.630.10">
    <property type="entry name" value="Cytochrome P450"/>
    <property type="match status" value="1"/>
</dbReference>